<evidence type="ECO:0000313" key="2">
    <source>
        <dbReference type="EnsemblMetazoa" id="XP_030845450"/>
    </source>
</evidence>
<feature type="compositionally biased region" description="Basic and acidic residues" evidence="1">
    <location>
        <begin position="270"/>
        <end position="311"/>
    </location>
</feature>
<organism evidence="2 3">
    <name type="scientific">Strongylocentrotus purpuratus</name>
    <name type="common">Purple sea urchin</name>
    <dbReference type="NCBI Taxonomy" id="7668"/>
    <lineage>
        <taxon>Eukaryota</taxon>
        <taxon>Metazoa</taxon>
        <taxon>Echinodermata</taxon>
        <taxon>Eleutherozoa</taxon>
        <taxon>Echinozoa</taxon>
        <taxon>Echinoidea</taxon>
        <taxon>Euechinoidea</taxon>
        <taxon>Echinacea</taxon>
        <taxon>Camarodonta</taxon>
        <taxon>Echinidea</taxon>
        <taxon>Strongylocentrotidae</taxon>
        <taxon>Strongylocentrotus</taxon>
    </lineage>
</organism>
<dbReference type="EnsemblMetazoa" id="XM_030989590">
    <property type="protein sequence ID" value="XP_030845450"/>
    <property type="gene ID" value="LOC583635"/>
</dbReference>
<feature type="compositionally biased region" description="Acidic residues" evidence="1">
    <location>
        <begin position="55"/>
        <end position="66"/>
    </location>
</feature>
<feature type="compositionally biased region" description="Acidic residues" evidence="1">
    <location>
        <begin position="100"/>
        <end position="126"/>
    </location>
</feature>
<feature type="region of interest" description="Disordered" evidence="1">
    <location>
        <begin position="396"/>
        <end position="415"/>
    </location>
</feature>
<feature type="region of interest" description="Disordered" evidence="1">
    <location>
        <begin position="851"/>
        <end position="926"/>
    </location>
</feature>
<dbReference type="InParanoid" id="A0A7M7P5C9"/>
<reference evidence="3" key="1">
    <citation type="submission" date="2015-02" db="EMBL/GenBank/DDBJ databases">
        <title>Genome sequencing for Strongylocentrotus purpuratus.</title>
        <authorList>
            <person name="Murali S."/>
            <person name="Liu Y."/>
            <person name="Vee V."/>
            <person name="English A."/>
            <person name="Wang M."/>
            <person name="Skinner E."/>
            <person name="Han Y."/>
            <person name="Muzny D.M."/>
            <person name="Worley K.C."/>
            <person name="Gibbs R.A."/>
        </authorList>
    </citation>
    <scope>NUCLEOTIDE SEQUENCE</scope>
</reference>
<evidence type="ECO:0000313" key="3">
    <source>
        <dbReference type="Proteomes" id="UP000007110"/>
    </source>
</evidence>
<dbReference type="KEGG" id="spu:583635"/>
<feature type="compositionally biased region" description="Basic and acidic residues" evidence="1">
    <location>
        <begin position="211"/>
        <end position="220"/>
    </location>
</feature>
<feature type="compositionally biased region" description="Acidic residues" evidence="1">
    <location>
        <begin position="221"/>
        <end position="258"/>
    </location>
</feature>
<dbReference type="Proteomes" id="UP000007110">
    <property type="component" value="Unassembled WGS sequence"/>
</dbReference>
<feature type="region of interest" description="Disordered" evidence="1">
    <location>
        <begin position="211"/>
        <end position="344"/>
    </location>
</feature>
<sequence>MSSPVSSWIGSNPEHIVNMLKYRISPAIYLPHIERGGTLLELLDILGKDSNSEESVAESERDEEELVPVKIEQEEEKESESGDSNDNDVDNVLVPVKIEYEEDELQEEEEKEPENGDSDDSDDNDIDNVLVPVKIEHDKDTEKLHPVETIETNKSVNEGVNEEWDPTNDIDFYVQLFTSEGGLKEADVTQSGIQISASSIREKGKLCVEYRNKKGEVNEKEQEEENNDEEEEEEEENDNEGEEEVEEEGEELQEEDDNDVHNLVLVPVNIEHEQNEKHKSKDEKLHPVDTVEKRKFLDERETEELDPKNDIDAPVELFTSDGGSKEADVKQSGRQKAASSVRNKGKRFRITRVCEICSASTDDMSKHLERTHKLSKEERQKYLLAARGRIPIRRRAMIENPSTGRKQSKRADCPLCQGKNYTSLQNHFETKHGLEANEAKEIRKRMKQGVELVEADQLGTDAADSEREESEMEEDMKEHQESLEDAGMNKKQRQTEEESNDEDNEDDEGDDKDEDWVPPRDWKNTRQQECDRPNVEKENKKEEEHEKKEEEEDDNKGEEEEEEEGEEPQEEEKEPDSVISNDNDVHNLVLGPVNIEHEKNTENEKHKSKDEKLHPVETVETSKSLDEGETQELDPKNGIDAPVELFTSDGGSKEADVKQSGRQKSASSIRKKGKRFRITRHCEICSASTDDMSKHLERTHKLSKEERQKYILAARGRVPIRRRAMIENPSSGRKQSKRENCPLCEGKHYTSLQNHLETKHGLEANEAKEIRKRMKQGFVKQGPGVELDEAHQLGTDAADFETNDLLSRYRSFINLASDTTYGESSSTQHCRQLKKMCEMAFSKLLKGGLTPRINDDVVPSGECSKQKEREASNSQMDAVKDDVVPSGECSKQNEREQSNSQVDAIKDVPGEGACSSVEERPTKRKRKLLDSEEEDILRTEVQQAVNKPRRKGLRFREIIAEAYSNSQLKNVVVVQQYYDKARYMGLLK</sequence>
<proteinExistence type="predicted"/>
<dbReference type="GeneID" id="583635"/>
<accession>A0A7M7P5C9</accession>
<feature type="compositionally biased region" description="Basic and acidic residues" evidence="1">
    <location>
        <begin position="515"/>
        <end position="548"/>
    </location>
</feature>
<feature type="region of interest" description="Disordered" evidence="1">
    <location>
        <begin position="50"/>
        <end position="130"/>
    </location>
</feature>
<feature type="compositionally biased region" description="Acidic residues" evidence="1">
    <location>
        <begin position="466"/>
        <end position="475"/>
    </location>
</feature>
<name>A0A7M7P5C9_STRPU</name>
<evidence type="ECO:0000256" key="1">
    <source>
        <dbReference type="SAM" id="MobiDB-lite"/>
    </source>
</evidence>
<dbReference type="OMA" id="FMHIGIN"/>
<dbReference type="AlphaFoldDB" id="A0A7M7P5C9"/>
<protein>
    <submittedName>
        <fullName evidence="2">Uncharacterized protein</fullName>
    </submittedName>
</protein>
<feature type="compositionally biased region" description="Basic and acidic residues" evidence="1">
    <location>
        <begin position="595"/>
        <end position="617"/>
    </location>
</feature>
<feature type="region of interest" description="Disordered" evidence="1">
    <location>
        <begin position="447"/>
        <end position="673"/>
    </location>
</feature>
<feature type="compositionally biased region" description="Polar residues" evidence="1">
    <location>
        <begin position="332"/>
        <end position="342"/>
    </location>
</feature>
<reference evidence="2" key="2">
    <citation type="submission" date="2021-01" db="UniProtKB">
        <authorList>
            <consortium name="EnsemblMetazoa"/>
        </authorList>
    </citation>
    <scope>IDENTIFICATION</scope>
</reference>
<feature type="compositionally biased region" description="Acidic residues" evidence="1">
    <location>
        <begin position="497"/>
        <end position="514"/>
    </location>
</feature>
<feature type="compositionally biased region" description="Acidic residues" evidence="1">
    <location>
        <begin position="73"/>
        <end position="89"/>
    </location>
</feature>
<dbReference type="RefSeq" id="XP_030845450.1">
    <property type="nucleotide sequence ID" value="XM_030989590.1"/>
</dbReference>
<feature type="compositionally biased region" description="Acidic residues" evidence="1">
    <location>
        <begin position="549"/>
        <end position="574"/>
    </location>
</feature>
<keyword evidence="3" id="KW-1185">Reference proteome</keyword>